<sequence length="2269" mass="249844">MSTGLSLVDSGNRRPQRSCVGLGVERFADSSHSTGIHQALSSGDHNTAAPYADHPNNPDNGSPRSVDDGIASSPDDGVSASQSSHRDATSSPSRRDGAMSIPSLCEDGNHHRSSPSDESPVPGSPPPNVWVPPPDAMRETIHVNGSDLHLRQPPSQSIPHRSYVDVGEVGSASANHSVQTTAEHFAKLASLYPPFAMPDLNFYGYQRPLYHVGLPGPSPITSGSMMTYPPTPSFGIGYHQQHRLQPPQPSSSLLGLNKSSNNTPPWDVPAANLVRPTSAGKPHAEVRKRSSHHPYRRRHRKRFSRSPSSSLSDSGSSISRTLSSASASSSGSESEPFGRDRRHYKRPRSIGKSDHQRRVGHGKWCGACHGSKCRQKISLSDLNTLHNIARKRKGADKFLGHKDRRSGATWVAIIKRTMKGYPDAAVYLWAELNCDDSVWRDITAGRKAPTMCHADYSDHLTSLYRRVNTLYNNEEVRLRAEDQLHNLQQAANEDVASLLDRAETIRVELVNLGSEPSDRDMKRKIFDALHSERLRDRIDDYLSDHRVSLRRFTRKLLEQDSRQRHRDRRHAASRSGPSTQLNVANASCLVSSGTTASAPLPIGTTTPPSLPGGMTTSSFLSGNATAPTLAIRTGSEHPTTLPQHVVTTLSAGQCQPSRKGPGSTAQYLDPSALRPSIPVGSSTVDPKQFTIEFVRRFRCQRCLAHDHSTSKCGTEKMFMSQVRCDKCGLYHDVAPNPVLHCAKAICHRCSAPGHLCRACPSPKPQRGQPREQLPSSTAQVNCVSKEPTATSSLITIGLKISLSEDSRSATVFCPGLLDTGAEAFFLRSDELSSWRAAGLQFPILPDDTKVKVANGASVSTLGRTPPLRVTFVTGTTILASFLVLEDLTHRIILPTTALRQAGGARWVIGETPSEDRLFIGGGHVQQHFVPLAASGSTTCLRMVLARDSPSPTHKRSVKFSVLQDESENLCHSADPIDHDVSSTEGRHFLPVSYRPDPSAPAGRPYIGIPWCDDRHRPAWNYHRAYARDRAIFSRLTTEQQGLYRQAVTDLVTAGFAEVVENPEQCGYYINGLPVFRPDKATHRCRVCLDARELNRYIANISTKGVGPGSLWFFLIAVRNCGFFRAADLQTAFLRVGIQDSDSFFIGCVAASVTIRFRRLPFGLSCSGFGLESVLQDLQLRWSRQLAARHSPSNGLYPTTDGSLVKPGTRPLDTPPEAVPLCSVPKVLVDKGLDLVIYVDDLVNRGECPADVHNRSLFCYSKLDDAGMPVHEVKTFDNMHPAPSHDPTNIKGLLGYRYDPGSDSLSLTVKLEPTYSPETCTRRLLVGAVNSFYDPLNLFMEFAAVGRGLARLASQPTNTKSPSWDAPLDNILVKNLNQWISYIPREFWIPRFAGLHDGLYAFSDASYDGFCCDIRMGKFPFTRIGGRFGLFSLECVHKHSIVQKELSGLYCTITLLERLLDVATAHGPLPPSCDIFTDSLIAVHRLRSTANDNKLGIFERRRLRRVREFVTRAQKLGIVTHVRHIAGAYNPSDPCTRPFREPVELTPLPPDQISIGVSSSLTSDLTYPRQLPSRPAENDGDDLDPDPFPLIDYSDSEASCELNLVTTVSSPETDVGFVSVEELQADQSSCSSIRTIKEKLSTKTEDPTRQRLSNWYRIGVNGLLVRILSAKISDEDSPVVERIEQVLVGSEPLKHKLVEKAHDAFHRGEGGTLRLLCSRYFWKRMRAYVRRYVNRCDACAKAKGDRIARCSLGSVPWCGGVGPLRVVMIDYSGPYENGQDPSYDRYAVTIVCVATRYCRGVTVPDKSCATLLLKLAALFDSTDWPSLILASDSTFRGHQWTHFCASNNVIFKELPANAPFLLGSGERPHKEVNGYMRVILGKLGSGTLALSWVRHYFHGLRAWNLLPLPGTDIAPHDLVYFTRGRIPALDPIDDSAAHQVYQGLPSVTSAVSLDILTDIQNVKVSRWQQYRQVWLDLRERVRSTMATRVPPLNLSPGDWVYVWGHPRTKLSFRWKGPFEVISASPGSTIITVIDDRGTELLCARDNCKTARATVENSTVRGFPTAEDSPSVRDLSTDEDSLAPQQDHSAAEDSTAANCAFPAVEDSPLAHQDPRAGEDPVTASRDNVVGMGTSRQLTVATDDVSFIADPTTSMAPRHRPSGLGSLHIGMDVVAFYVPVNDTLGDNPQDAGRWYFGRLLNVDEEIPIIVIAPYCRRSDGLPVRNGEEYLATDSYLDHTSPTVIDLRSSLTVVRRITRATLRMIAAEGDHDD</sequence>
<evidence type="ECO:0000313" key="7">
    <source>
        <dbReference type="EMBL" id="EER04315.1"/>
    </source>
</evidence>
<feature type="region of interest" description="Disordered" evidence="5">
    <location>
        <begin position="29"/>
        <end position="139"/>
    </location>
</feature>
<evidence type="ECO:0000259" key="6">
    <source>
        <dbReference type="PROSITE" id="PS50158"/>
    </source>
</evidence>
<feature type="region of interest" description="Disordered" evidence="5">
    <location>
        <begin position="2057"/>
        <end position="2093"/>
    </location>
</feature>
<dbReference type="InParanoid" id="C5LG60"/>
<dbReference type="PROSITE" id="PS50158">
    <property type="entry name" value="ZF_CCHC"/>
    <property type="match status" value="1"/>
</dbReference>
<feature type="region of interest" description="Disordered" evidence="5">
    <location>
        <begin position="232"/>
        <end position="360"/>
    </location>
</feature>
<feature type="region of interest" description="Disordered" evidence="5">
    <location>
        <begin position="559"/>
        <end position="582"/>
    </location>
</feature>
<feature type="region of interest" description="Disordered" evidence="5">
    <location>
        <begin position="1562"/>
        <end position="1588"/>
    </location>
</feature>
<dbReference type="InterPro" id="IPR012337">
    <property type="entry name" value="RNaseH-like_sf"/>
</dbReference>
<proteinExistence type="predicted"/>
<dbReference type="GO" id="GO:0003964">
    <property type="term" value="F:RNA-directed DNA polymerase activity"/>
    <property type="evidence" value="ECO:0007669"/>
    <property type="project" value="UniProtKB-KW"/>
</dbReference>
<dbReference type="InterPro" id="IPR036397">
    <property type="entry name" value="RNaseH_sf"/>
</dbReference>
<gene>
    <name evidence="7" type="ORF">Pmar_PMAR021822</name>
</gene>
<dbReference type="Gene3D" id="1.10.340.70">
    <property type="match status" value="1"/>
</dbReference>
<feature type="compositionally biased region" description="Basic residues" evidence="5">
    <location>
        <begin position="563"/>
        <end position="572"/>
    </location>
</feature>
<dbReference type="InterPro" id="IPR001969">
    <property type="entry name" value="Aspartic_peptidase_AS"/>
</dbReference>
<feature type="region of interest" description="Disordered" evidence="5">
    <location>
        <begin position="594"/>
        <end position="621"/>
    </location>
</feature>
<dbReference type="PANTHER" id="PTHR37984">
    <property type="entry name" value="PROTEIN CBG26694"/>
    <property type="match status" value="1"/>
</dbReference>
<organism evidence="8">
    <name type="scientific">Perkinsus marinus (strain ATCC 50983 / TXsc)</name>
    <dbReference type="NCBI Taxonomy" id="423536"/>
    <lineage>
        <taxon>Eukaryota</taxon>
        <taxon>Sar</taxon>
        <taxon>Alveolata</taxon>
        <taxon>Perkinsozoa</taxon>
        <taxon>Perkinsea</taxon>
        <taxon>Perkinsida</taxon>
        <taxon>Perkinsidae</taxon>
        <taxon>Perkinsus</taxon>
    </lineage>
</organism>
<evidence type="ECO:0000256" key="1">
    <source>
        <dbReference type="ARBA" id="ARBA00022679"/>
    </source>
</evidence>
<keyword evidence="1" id="KW-0808">Transferase</keyword>
<evidence type="ECO:0000256" key="4">
    <source>
        <dbReference type="PROSITE-ProRule" id="PRU00047"/>
    </source>
</evidence>
<dbReference type="CDD" id="cd00303">
    <property type="entry name" value="retropepsin_like"/>
    <property type="match status" value="1"/>
</dbReference>
<dbReference type="GO" id="GO:0004190">
    <property type="term" value="F:aspartic-type endopeptidase activity"/>
    <property type="evidence" value="ECO:0007669"/>
    <property type="project" value="InterPro"/>
</dbReference>
<feature type="compositionally biased region" description="Low complexity" evidence="5">
    <location>
        <begin position="250"/>
        <end position="262"/>
    </location>
</feature>
<dbReference type="Pfam" id="PF17921">
    <property type="entry name" value="Integrase_H2C2"/>
    <property type="match status" value="1"/>
</dbReference>
<feature type="compositionally biased region" description="Basic and acidic residues" evidence="5">
    <location>
        <begin position="84"/>
        <end position="97"/>
    </location>
</feature>
<dbReference type="Proteomes" id="UP000007800">
    <property type="component" value="Unassembled WGS sequence"/>
</dbReference>
<keyword evidence="4" id="KW-0479">Metal-binding</keyword>
<feature type="compositionally biased region" description="Pro residues" evidence="5">
    <location>
        <begin position="122"/>
        <end position="135"/>
    </location>
</feature>
<feature type="compositionally biased region" description="Low complexity" evidence="5">
    <location>
        <begin position="305"/>
        <end position="334"/>
    </location>
</feature>
<name>C5LG60_PERM5</name>
<dbReference type="EMBL" id="GG681723">
    <property type="protein sequence ID" value="EER04315.1"/>
    <property type="molecule type" value="Genomic_DNA"/>
</dbReference>
<protein>
    <submittedName>
        <fullName evidence="7">Gag/pol/env polyprotein, putative</fullName>
    </submittedName>
</protein>
<dbReference type="PANTHER" id="PTHR37984:SF5">
    <property type="entry name" value="PROTEIN NYNRIN-LIKE"/>
    <property type="match status" value="1"/>
</dbReference>
<dbReference type="GeneID" id="9036880"/>
<dbReference type="SUPFAM" id="SSF53098">
    <property type="entry name" value="Ribonuclease H-like"/>
    <property type="match status" value="1"/>
</dbReference>
<feature type="compositionally biased region" description="Polar residues" evidence="5">
    <location>
        <begin position="30"/>
        <end position="45"/>
    </location>
</feature>
<feature type="region of interest" description="Disordered" evidence="5">
    <location>
        <begin position="652"/>
        <end position="672"/>
    </location>
</feature>
<evidence type="ECO:0000256" key="5">
    <source>
        <dbReference type="SAM" id="MobiDB-lite"/>
    </source>
</evidence>
<evidence type="ECO:0000256" key="2">
    <source>
        <dbReference type="ARBA" id="ARBA00022695"/>
    </source>
</evidence>
<keyword evidence="4" id="KW-0862">Zinc</keyword>
<dbReference type="InterPro" id="IPR041588">
    <property type="entry name" value="Integrase_H2C2"/>
</dbReference>
<keyword evidence="8" id="KW-1185">Reference proteome</keyword>
<dbReference type="GO" id="GO:0006508">
    <property type="term" value="P:proteolysis"/>
    <property type="evidence" value="ECO:0007669"/>
    <property type="project" value="InterPro"/>
</dbReference>
<dbReference type="Gene3D" id="2.30.30.850">
    <property type="match status" value="1"/>
</dbReference>
<feature type="domain" description="CCHC-type" evidence="6">
    <location>
        <begin position="746"/>
        <end position="761"/>
    </location>
</feature>
<dbReference type="InterPro" id="IPR050951">
    <property type="entry name" value="Retrovirus_Pol_polyprotein"/>
</dbReference>
<feature type="compositionally biased region" description="Polar residues" evidence="5">
    <location>
        <begin position="594"/>
        <end position="607"/>
    </location>
</feature>
<feature type="compositionally biased region" description="Basic residues" evidence="5">
    <location>
        <begin position="340"/>
        <end position="349"/>
    </location>
</feature>
<dbReference type="SUPFAM" id="SSF56672">
    <property type="entry name" value="DNA/RNA polymerases"/>
    <property type="match status" value="1"/>
</dbReference>
<dbReference type="InterPro" id="IPR001878">
    <property type="entry name" value="Znf_CCHC"/>
</dbReference>
<evidence type="ECO:0000313" key="8">
    <source>
        <dbReference type="Proteomes" id="UP000007800"/>
    </source>
</evidence>
<evidence type="ECO:0000256" key="3">
    <source>
        <dbReference type="ARBA" id="ARBA00022918"/>
    </source>
</evidence>
<feature type="region of interest" description="Disordered" evidence="5">
    <location>
        <begin position="2105"/>
        <end position="2124"/>
    </location>
</feature>
<keyword evidence="2" id="KW-0548">Nucleotidyltransferase</keyword>
<feature type="compositionally biased region" description="Basic residues" evidence="5">
    <location>
        <begin position="289"/>
        <end position="304"/>
    </location>
</feature>
<dbReference type="OrthoDB" id="416987at2759"/>
<keyword evidence="4" id="KW-0863">Zinc-finger</keyword>
<dbReference type="RefSeq" id="XP_002772499.1">
    <property type="nucleotide sequence ID" value="XM_002772453.1"/>
</dbReference>
<reference evidence="7 8" key="1">
    <citation type="submission" date="2008-07" db="EMBL/GenBank/DDBJ databases">
        <authorList>
            <person name="El-Sayed N."/>
            <person name="Caler E."/>
            <person name="Inman J."/>
            <person name="Amedeo P."/>
            <person name="Hass B."/>
            <person name="Wortman J."/>
        </authorList>
    </citation>
    <scope>NUCLEOTIDE SEQUENCE [LARGE SCALE GENOMIC DNA]</scope>
    <source>
        <strain evidence="8">ATCC 50983 / TXsc</strain>
    </source>
</reference>
<dbReference type="GO" id="GO:0003676">
    <property type="term" value="F:nucleic acid binding"/>
    <property type="evidence" value="ECO:0007669"/>
    <property type="project" value="InterPro"/>
</dbReference>
<dbReference type="InterPro" id="IPR043502">
    <property type="entry name" value="DNA/RNA_pol_sf"/>
</dbReference>
<dbReference type="GO" id="GO:0008270">
    <property type="term" value="F:zinc ion binding"/>
    <property type="evidence" value="ECO:0007669"/>
    <property type="project" value="UniProtKB-KW"/>
</dbReference>
<accession>C5LG60</accession>
<keyword evidence="3" id="KW-0695">RNA-directed DNA polymerase</keyword>
<dbReference type="Gene3D" id="3.30.420.10">
    <property type="entry name" value="Ribonuclease H-like superfamily/Ribonuclease H"/>
    <property type="match status" value="1"/>
</dbReference>
<dbReference type="PROSITE" id="PS00141">
    <property type="entry name" value="ASP_PROTEASE"/>
    <property type="match status" value="1"/>
</dbReference>